<proteinExistence type="predicted"/>
<gene>
    <name evidence="3" type="ORF">FB558_7340</name>
</gene>
<dbReference type="Gene3D" id="3.20.20.140">
    <property type="entry name" value="Metal-dependent hydrolases"/>
    <property type="match status" value="1"/>
</dbReference>
<dbReference type="SUPFAM" id="SSF51338">
    <property type="entry name" value="Composite domain of metallo-dependent hydrolases"/>
    <property type="match status" value="1"/>
</dbReference>
<feature type="domain" description="Amidohydrolase-related" evidence="2">
    <location>
        <begin position="85"/>
        <end position="448"/>
    </location>
</feature>
<protein>
    <submittedName>
        <fullName evidence="3">5-methylthioadenosine/S-adenosylhomocysteine deaminase</fullName>
    </submittedName>
</protein>
<sequence>MRYGNQGGRTAREAGVMTDGITGPTTVHCDLLLTGGAVVTVDDDRTVHDSGAVAVRGDRIVAVGPDARMAHWRAETVVDCRGKAVLPGFVDGHNHLYQALARGLGEGMSIVPWLCGFMWPYSIAITGAEAVAGARLGAVEALRSGITTVVDNHYAPSDLATTLAVADVIEQAGLRGAVARGVVGQPSEIARRRGQPEELFRYSAADELAITREAVGQRPPGSRVEVWPAPLNLTYVDQHLLRAAIELARELGTRWHTHCCEGSGDPASYREAYGATPVQWLAAEGLLDGRATLAHAVWLDDKDVDLIGEAGAGVAHNPTSNAYLASGTLRLRDLRDRGVAVALGTDGPSCGHRQDAFECMKQAVFAQRLATLDPTSARAEDAIELATRDGARYAGVDAGVLEPGRLADIVVVDLDRPHLRPLHRVVSQLVYSARGGDVHMTIAGGEIVYADGRCLRLDEDEVMADAQRHADALLARAGMAGLRTPWIS</sequence>
<dbReference type="EMBL" id="VFPA01000005">
    <property type="protein sequence ID" value="TQM04307.1"/>
    <property type="molecule type" value="Genomic_DNA"/>
</dbReference>
<keyword evidence="1" id="KW-0378">Hydrolase</keyword>
<evidence type="ECO:0000313" key="4">
    <source>
        <dbReference type="Proteomes" id="UP000315677"/>
    </source>
</evidence>
<organism evidence="3 4">
    <name type="scientific">Pseudonocardia kunmingensis</name>
    <dbReference type="NCBI Taxonomy" id="630975"/>
    <lineage>
        <taxon>Bacteria</taxon>
        <taxon>Bacillati</taxon>
        <taxon>Actinomycetota</taxon>
        <taxon>Actinomycetes</taxon>
        <taxon>Pseudonocardiales</taxon>
        <taxon>Pseudonocardiaceae</taxon>
        <taxon>Pseudonocardia</taxon>
    </lineage>
</organism>
<dbReference type="AlphaFoldDB" id="A0A543D4N1"/>
<comment type="caution">
    <text evidence="3">The sequence shown here is derived from an EMBL/GenBank/DDBJ whole genome shotgun (WGS) entry which is preliminary data.</text>
</comment>
<dbReference type="InterPro" id="IPR011059">
    <property type="entry name" value="Metal-dep_hydrolase_composite"/>
</dbReference>
<dbReference type="SUPFAM" id="SSF51556">
    <property type="entry name" value="Metallo-dependent hydrolases"/>
    <property type="match status" value="1"/>
</dbReference>
<keyword evidence="4" id="KW-1185">Reference proteome</keyword>
<reference evidence="3 4" key="1">
    <citation type="submission" date="2019-06" db="EMBL/GenBank/DDBJ databases">
        <title>Sequencing the genomes of 1000 actinobacteria strains.</title>
        <authorList>
            <person name="Klenk H.-P."/>
        </authorList>
    </citation>
    <scope>NUCLEOTIDE SEQUENCE [LARGE SCALE GENOMIC DNA]</scope>
    <source>
        <strain evidence="3 4">DSM 45301</strain>
    </source>
</reference>
<name>A0A543D4N1_9PSEU</name>
<accession>A0A543D4N1</accession>
<dbReference type="InterPro" id="IPR006680">
    <property type="entry name" value="Amidohydro-rel"/>
</dbReference>
<dbReference type="InterPro" id="IPR050287">
    <property type="entry name" value="MTA/SAH_deaminase"/>
</dbReference>
<evidence type="ECO:0000256" key="1">
    <source>
        <dbReference type="ARBA" id="ARBA00022801"/>
    </source>
</evidence>
<dbReference type="InterPro" id="IPR032466">
    <property type="entry name" value="Metal_Hydrolase"/>
</dbReference>
<dbReference type="Gene3D" id="2.30.40.10">
    <property type="entry name" value="Urease, subunit C, domain 1"/>
    <property type="match status" value="1"/>
</dbReference>
<dbReference type="PANTHER" id="PTHR43794">
    <property type="entry name" value="AMINOHYDROLASE SSNA-RELATED"/>
    <property type="match status" value="1"/>
</dbReference>
<dbReference type="Proteomes" id="UP000315677">
    <property type="component" value="Unassembled WGS sequence"/>
</dbReference>
<evidence type="ECO:0000259" key="2">
    <source>
        <dbReference type="Pfam" id="PF01979"/>
    </source>
</evidence>
<dbReference type="CDD" id="cd01298">
    <property type="entry name" value="ATZ_TRZ_like"/>
    <property type="match status" value="1"/>
</dbReference>
<dbReference type="Pfam" id="PF01979">
    <property type="entry name" value="Amidohydro_1"/>
    <property type="match status" value="1"/>
</dbReference>
<evidence type="ECO:0000313" key="3">
    <source>
        <dbReference type="EMBL" id="TQM04307.1"/>
    </source>
</evidence>
<dbReference type="PANTHER" id="PTHR43794:SF11">
    <property type="entry name" value="AMIDOHYDROLASE-RELATED DOMAIN-CONTAINING PROTEIN"/>
    <property type="match status" value="1"/>
</dbReference>
<dbReference type="GO" id="GO:0016810">
    <property type="term" value="F:hydrolase activity, acting on carbon-nitrogen (but not peptide) bonds"/>
    <property type="evidence" value="ECO:0007669"/>
    <property type="project" value="InterPro"/>
</dbReference>